<protein>
    <submittedName>
        <fullName evidence="1">Uncharacterized protein</fullName>
    </submittedName>
</protein>
<keyword evidence="2" id="KW-1185">Reference proteome</keyword>
<dbReference type="OrthoDB" id="3199591at2"/>
<sequence length="129" mass="13939">MFTKKHTPTYEAVASEMKAMSGRHARLDRVAPAPASVDSASSCSDMVSAAELESKFQEFFRMGAVVAIGELYDEGMLGNKEAVAEDVRDYLDSFGVAGLDDIRALGISGPYLEDFERMYAMPASFPPAA</sequence>
<dbReference type="AlphaFoldDB" id="A0A4Q2K2I3"/>
<dbReference type="Proteomes" id="UP000293345">
    <property type="component" value="Unassembled WGS sequence"/>
</dbReference>
<name>A0A4Q2K2I3_9ACTN</name>
<reference evidence="1 2" key="1">
    <citation type="submission" date="2019-01" db="EMBL/GenBank/DDBJ databases">
        <title>Senegalimassilia sp. nov. KGMB04484 isolated human feces.</title>
        <authorList>
            <person name="Han K.-I."/>
            <person name="Kim J.-S."/>
            <person name="Lee K.C."/>
            <person name="Suh M.K."/>
            <person name="Eom M.K."/>
            <person name="Lee J.H."/>
            <person name="Park S.-H."/>
            <person name="Kang S.W."/>
            <person name="Park J.-E."/>
            <person name="Oh B.S."/>
            <person name="Yu S.Y."/>
            <person name="Choi S.-H."/>
            <person name="Lee D.H."/>
            <person name="Yoon H."/>
            <person name="Kim B.-Y."/>
            <person name="Lee J.H."/>
            <person name="Lee J.-S."/>
        </authorList>
    </citation>
    <scope>NUCLEOTIDE SEQUENCE [LARGE SCALE GENOMIC DNA]</scope>
    <source>
        <strain evidence="1 2">KGMB04484</strain>
    </source>
</reference>
<proteinExistence type="predicted"/>
<accession>A0A4Q2K2I3</accession>
<comment type="caution">
    <text evidence="1">The sequence shown here is derived from an EMBL/GenBank/DDBJ whole genome shotgun (WGS) entry which is preliminary data.</text>
</comment>
<organism evidence="1 2">
    <name type="scientific">Senegalimassilia faecalis</name>
    <dbReference type="NCBI Taxonomy" id="2509433"/>
    <lineage>
        <taxon>Bacteria</taxon>
        <taxon>Bacillati</taxon>
        <taxon>Actinomycetota</taxon>
        <taxon>Coriobacteriia</taxon>
        <taxon>Coriobacteriales</taxon>
        <taxon>Coriobacteriaceae</taxon>
        <taxon>Senegalimassilia</taxon>
    </lineage>
</organism>
<dbReference type="EMBL" id="SDPW01000001">
    <property type="protein sequence ID" value="RXZ54678.1"/>
    <property type="molecule type" value="Genomic_DNA"/>
</dbReference>
<evidence type="ECO:0000313" key="2">
    <source>
        <dbReference type="Proteomes" id="UP000293345"/>
    </source>
</evidence>
<dbReference type="RefSeq" id="WP_129425293.1">
    <property type="nucleotide sequence ID" value="NZ_SDPW01000001.1"/>
</dbReference>
<gene>
    <name evidence="1" type="ORF">ET524_09430</name>
</gene>
<evidence type="ECO:0000313" key="1">
    <source>
        <dbReference type="EMBL" id="RXZ54678.1"/>
    </source>
</evidence>